<keyword evidence="6" id="KW-0067">ATP-binding</keyword>
<protein>
    <recommendedName>
        <fullName evidence="7">deoxyguanosine kinase</fullName>
        <ecNumber evidence="7">2.7.1.113</ecNumber>
    </recommendedName>
</protein>
<comment type="catalytic activity">
    <reaction evidence="8">
        <text>2'-deoxyguanosine + ATP = dGMP + ADP + H(+)</text>
        <dbReference type="Rhea" id="RHEA:19201"/>
        <dbReference type="ChEBI" id="CHEBI:15378"/>
        <dbReference type="ChEBI" id="CHEBI:17172"/>
        <dbReference type="ChEBI" id="CHEBI:30616"/>
        <dbReference type="ChEBI" id="CHEBI:57673"/>
        <dbReference type="ChEBI" id="CHEBI:456216"/>
        <dbReference type="EC" id="2.7.1.113"/>
    </reaction>
</comment>
<comment type="subunit">
    <text evidence="2">Homodimer.</text>
</comment>
<dbReference type="EMBL" id="REGW02000009">
    <property type="protein sequence ID" value="KAE8292170.1"/>
    <property type="molecule type" value="Genomic_DNA"/>
</dbReference>
<dbReference type="Pfam" id="PF01712">
    <property type="entry name" value="dNK"/>
    <property type="match status" value="1"/>
</dbReference>
<dbReference type="Gene3D" id="3.40.50.300">
    <property type="entry name" value="P-loop containing nucleotide triphosphate hydrolases"/>
    <property type="match status" value="1"/>
</dbReference>
<name>A0A6G0IL65_LARCR</name>
<evidence type="ECO:0000313" key="11">
    <source>
        <dbReference type="Proteomes" id="UP000424527"/>
    </source>
</evidence>
<keyword evidence="4" id="KW-0547">Nucleotide-binding</keyword>
<dbReference type="PANTHER" id="PTHR10513:SF8">
    <property type="entry name" value="DEOXYGUANOSINE KINASE, MITOCHONDRIAL"/>
    <property type="match status" value="1"/>
</dbReference>
<keyword evidence="11" id="KW-1185">Reference proteome</keyword>
<keyword evidence="3" id="KW-0808">Transferase</keyword>
<evidence type="ECO:0000256" key="3">
    <source>
        <dbReference type="ARBA" id="ARBA00022679"/>
    </source>
</evidence>
<evidence type="ECO:0000256" key="6">
    <source>
        <dbReference type="ARBA" id="ARBA00022840"/>
    </source>
</evidence>
<comment type="similarity">
    <text evidence="1">Belongs to the DCK/DGK family.</text>
</comment>
<evidence type="ECO:0000259" key="9">
    <source>
        <dbReference type="Pfam" id="PF01712"/>
    </source>
</evidence>
<dbReference type="PANTHER" id="PTHR10513">
    <property type="entry name" value="DEOXYNUCLEOSIDE KINASE"/>
    <property type="match status" value="1"/>
</dbReference>
<dbReference type="InterPro" id="IPR027417">
    <property type="entry name" value="P-loop_NTPase"/>
</dbReference>
<dbReference type="CDD" id="cd01673">
    <property type="entry name" value="dNK"/>
    <property type="match status" value="1"/>
</dbReference>
<dbReference type="SUPFAM" id="SSF52540">
    <property type="entry name" value="P-loop containing nucleoside triphosphate hydrolases"/>
    <property type="match status" value="1"/>
</dbReference>
<comment type="caution">
    <text evidence="10">The sequence shown here is derived from an EMBL/GenBank/DDBJ whole genome shotgun (WGS) entry which is preliminary data.</text>
</comment>
<sequence>MMSALCRCLLFSRVSKLKESTGLVHVMRFGFNAVQSPQWKTPSNILSATATKSEKLNVSFFSSSSSTKDGPARVKRVSIEGNIAVGKSTFARFLQSACSDWEVVAEPVSKWQNIESETSKGTGAPPQTTVSNLLQMMYEDPQRWSYTFQTYSCMSRLRTQLLPPPARLLGSEGTPVQVYERSIYSDRYIFALNMFHLGCINSTEWTVYQDWHSLLVEQFGHQVELEGIIYLRAPPEKCMERLKHRGRDEEKGVKLEYLDKLHVQHERWLVEKSTEIHFEKLKQIPVLQLDASVEFQSDQEVQEQIITKVKKFFDAL</sequence>
<evidence type="ECO:0000256" key="1">
    <source>
        <dbReference type="ARBA" id="ARBA00007420"/>
    </source>
</evidence>
<proteinExistence type="inferred from homology"/>
<dbReference type="GO" id="GO:0005739">
    <property type="term" value="C:mitochondrion"/>
    <property type="evidence" value="ECO:0007669"/>
    <property type="project" value="TreeGrafter"/>
</dbReference>
<gene>
    <name evidence="10" type="ORF">D5F01_LYC09536</name>
</gene>
<accession>A0A6G0IL65</accession>
<dbReference type="AlphaFoldDB" id="A0A6G0IL65"/>
<dbReference type="GO" id="GO:0004138">
    <property type="term" value="F:deoxyguanosine kinase activity"/>
    <property type="evidence" value="ECO:0007669"/>
    <property type="project" value="UniProtKB-EC"/>
</dbReference>
<evidence type="ECO:0000256" key="7">
    <source>
        <dbReference type="ARBA" id="ARBA00039043"/>
    </source>
</evidence>
<evidence type="ECO:0000256" key="5">
    <source>
        <dbReference type="ARBA" id="ARBA00022777"/>
    </source>
</evidence>
<organism evidence="10 11">
    <name type="scientific">Larimichthys crocea</name>
    <name type="common">Large yellow croaker</name>
    <name type="synonym">Pseudosciaena crocea</name>
    <dbReference type="NCBI Taxonomy" id="215358"/>
    <lineage>
        <taxon>Eukaryota</taxon>
        <taxon>Metazoa</taxon>
        <taxon>Chordata</taxon>
        <taxon>Craniata</taxon>
        <taxon>Vertebrata</taxon>
        <taxon>Euteleostomi</taxon>
        <taxon>Actinopterygii</taxon>
        <taxon>Neopterygii</taxon>
        <taxon>Teleostei</taxon>
        <taxon>Neoteleostei</taxon>
        <taxon>Acanthomorphata</taxon>
        <taxon>Eupercaria</taxon>
        <taxon>Sciaenidae</taxon>
        <taxon>Larimichthys</taxon>
    </lineage>
</organism>
<feature type="domain" description="Deoxynucleoside kinase" evidence="9">
    <location>
        <begin position="77"/>
        <end position="312"/>
    </location>
</feature>
<evidence type="ECO:0000313" key="10">
    <source>
        <dbReference type="EMBL" id="KAE8292170.1"/>
    </source>
</evidence>
<dbReference type="FunFam" id="3.40.50.300:FF:000461">
    <property type="entry name" value="Deoxycytidine kinase"/>
    <property type="match status" value="1"/>
</dbReference>
<evidence type="ECO:0000256" key="4">
    <source>
        <dbReference type="ARBA" id="ARBA00022741"/>
    </source>
</evidence>
<reference evidence="10 11" key="1">
    <citation type="submission" date="2019-07" db="EMBL/GenBank/DDBJ databases">
        <title>Chromosome genome assembly for large yellow croaker.</title>
        <authorList>
            <person name="Xiao S."/>
        </authorList>
    </citation>
    <scope>NUCLEOTIDE SEQUENCE [LARGE SCALE GENOMIC DNA]</scope>
    <source>
        <strain evidence="10">JMULYC20181020</strain>
        <tissue evidence="10">Muscle</tissue>
    </source>
</reference>
<dbReference type="InterPro" id="IPR050566">
    <property type="entry name" value="Deoxyribonucleoside_kinase"/>
</dbReference>
<dbReference type="EC" id="2.7.1.113" evidence="7"/>
<dbReference type="GO" id="GO:0005524">
    <property type="term" value="F:ATP binding"/>
    <property type="evidence" value="ECO:0007669"/>
    <property type="project" value="UniProtKB-KW"/>
</dbReference>
<evidence type="ECO:0000256" key="8">
    <source>
        <dbReference type="ARBA" id="ARBA00047656"/>
    </source>
</evidence>
<keyword evidence="5 10" id="KW-0418">Kinase</keyword>
<dbReference type="Proteomes" id="UP000424527">
    <property type="component" value="Unassembled WGS sequence"/>
</dbReference>
<evidence type="ECO:0000256" key="2">
    <source>
        <dbReference type="ARBA" id="ARBA00011738"/>
    </source>
</evidence>
<dbReference type="InterPro" id="IPR031314">
    <property type="entry name" value="DNK_dom"/>
</dbReference>